<dbReference type="InterPro" id="IPR048427">
    <property type="entry name" value="YpoC"/>
</dbReference>
<dbReference type="Pfam" id="PF21747">
    <property type="entry name" value="YpoC"/>
    <property type="match status" value="1"/>
</dbReference>
<gene>
    <name evidence="2" type="ORF">H9632_16350</name>
</gene>
<organism evidence="2 3">
    <name type="scientific">Solibacillus merdavium</name>
    <dbReference type="NCBI Taxonomy" id="2762218"/>
    <lineage>
        <taxon>Bacteria</taxon>
        <taxon>Bacillati</taxon>
        <taxon>Bacillota</taxon>
        <taxon>Bacilli</taxon>
        <taxon>Bacillales</taxon>
        <taxon>Caryophanaceae</taxon>
        <taxon>Solibacillus</taxon>
    </lineage>
</organism>
<feature type="domain" description="YpoC-like" evidence="1">
    <location>
        <begin position="12"/>
        <end position="116"/>
    </location>
</feature>
<evidence type="ECO:0000313" key="2">
    <source>
        <dbReference type="EMBL" id="MBD8034640.1"/>
    </source>
</evidence>
<dbReference type="Proteomes" id="UP000600565">
    <property type="component" value="Unassembled WGS sequence"/>
</dbReference>
<dbReference type="EMBL" id="JACSPW010000020">
    <property type="protein sequence ID" value="MBD8034640.1"/>
    <property type="molecule type" value="Genomic_DNA"/>
</dbReference>
<comment type="caution">
    <text evidence="2">The sequence shown here is derived from an EMBL/GenBank/DDBJ whole genome shotgun (WGS) entry which is preliminary data.</text>
</comment>
<dbReference type="RefSeq" id="WP_191705137.1">
    <property type="nucleotide sequence ID" value="NZ_JACSPW010000020.1"/>
</dbReference>
<reference evidence="2 3" key="1">
    <citation type="submission" date="2020-08" db="EMBL/GenBank/DDBJ databases">
        <title>A Genomic Blueprint of the Chicken Gut Microbiome.</title>
        <authorList>
            <person name="Gilroy R."/>
            <person name="Ravi A."/>
            <person name="Getino M."/>
            <person name="Pursley I."/>
            <person name="Horton D.L."/>
            <person name="Alikhan N.-F."/>
            <person name="Baker D."/>
            <person name="Gharbi K."/>
            <person name="Hall N."/>
            <person name="Watson M."/>
            <person name="Adriaenssens E.M."/>
            <person name="Foster-Nyarko E."/>
            <person name="Jarju S."/>
            <person name="Secka A."/>
            <person name="Antonio M."/>
            <person name="Oren A."/>
            <person name="Chaudhuri R."/>
            <person name="La Ragione R.M."/>
            <person name="Hildebrand F."/>
            <person name="Pallen M.J."/>
        </authorList>
    </citation>
    <scope>NUCLEOTIDE SEQUENCE [LARGE SCALE GENOMIC DNA]</scope>
    <source>
        <strain evidence="2 3">Sa1YVA6</strain>
    </source>
</reference>
<name>A0ABR8XRR1_9BACL</name>
<evidence type="ECO:0000259" key="1">
    <source>
        <dbReference type="Pfam" id="PF21747"/>
    </source>
</evidence>
<keyword evidence="3" id="KW-1185">Reference proteome</keyword>
<evidence type="ECO:0000313" key="3">
    <source>
        <dbReference type="Proteomes" id="UP000600565"/>
    </source>
</evidence>
<protein>
    <recommendedName>
        <fullName evidence="1">YpoC-like domain-containing protein</fullName>
    </recommendedName>
</protein>
<accession>A0ABR8XRR1</accession>
<proteinExistence type="predicted"/>
<sequence length="116" mass="13854">MILVNTEAISKEMVDHWYEEWEAIREDIHNAHERRDGSAIQFMQKGIELFEGFLMTSSITEDTAFSQQNVYELMPINGMERLQFVKMRPGQYACYRQLDELFKETKKRCARLRVKK</sequence>